<dbReference type="AlphaFoldDB" id="A0A8J2Y7L6"/>
<name>A0A8J2Y7L6_9FLAO</name>
<dbReference type="RefSeq" id="WP_188440292.1">
    <property type="nucleotide sequence ID" value="NZ_BMGK01000004.1"/>
</dbReference>
<dbReference type="InterPro" id="IPR036873">
    <property type="entry name" value="Rhodanese-like_dom_sf"/>
</dbReference>
<dbReference type="CDD" id="cd00158">
    <property type="entry name" value="RHOD"/>
    <property type="match status" value="1"/>
</dbReference>
<organism evidence="2 3">
    <name type="scientific">Planktosalinus lacus</name>
    <dbReference type="NCBI Taxonomy" id="1526573"/>
    <lineage>
        <taxon>Bacteria</taxon>
        <taxon>Pseudomonadati</taxon>
        <taxon>Bacteroidota</taxon>
        <taxon>Flavobacteriia</taxon>
        <taxon>Flavobacteriales</taxon>
        <taxon>Flavobacteriaceae</taxon>
        <taxon>Planktosalinus</taxon>
    </lineage>
</organism>
<dbReference type="PROSITE" id="PS50206">
    <property type="entry name" value="RHODANESE_3"/>
    <property type="match status" value="1"/>
</dbReference>
<comment type="caution">
    <text evidence="2">The sequence shown here is derived from an EMBL/GenBank/DDBJ whole genome shotgun (WGS) entry which is preliminary data.</text>
</comment>
<dbReference type="Gene3D" id="3.40.250.10">
    <property type="entry name" value="Rhodanese-like domain"/>
    <property type="match status" value="1"/>
</dbReference>
<protein>
    <submittedName>
        <fullName evidence="2">Rhodanese</fullName>
    </submittedName>
</protein>
<dbReference type="EMBL" id="BMGK01000004">
    <property type="protein sequence ID" value="GGD88647.1"/>
    <property type="molecule type" value="Genomic_DNA"/>
</dbReference>
<dbReference type="PANTHER" id="PTHR43031:SF18">
    <property type="entry name" value="RHODANESE-RELATED SULFURTRANSFERASES"/>
    <property type="match status" value="1"/>
</dbReference>
<dbReference type="SMART" id="SM00450">
    <property type="entry name" value="RHOD"/>
    <property type="match status" value="1"/>
</dbReference>
<sequence>MKKYLYFSIILFFSIFTACQENESAHIQKISVEQLLEAINSDDVQLIDVRTEGEFNDGSIQRAQNICVTTNGFKEKVKNLDKEKPVYLYCKSGKRSANAAEILKEMGFKEIYDMTGGYDEWSEKQLKNKKS</sequence>
<dbReference type="InterPro" id="IPR050229">
    <property type="entry name" value="GlpE_sulfurtransferase"/>
</dbReference>
<dbReference type="SUPFAM" id="SSF52821">
    <property type="entry name" value="Rhodanese/Cell cycle control phosphatase"/>
    <property type="match status" value="1"/>
</dbReference>
<reference evidence="2" key="2">
    <citation type="submission" date="2020-09" db="EMBL/GenBank/DDBJ databases">
        <authorList>
            <person name="Sun Q."/>
            <person name="Zhou Y."/>
        </authorList>
    </citation>
    <scope>NUCLEOTIDE SEQUENCE</scope>
    <source>
        <strain evidence="2">CGMCC 1.12924</strain>
    </source>
</reference>
<dbReference type="PROSITE" id="PS51257">
    <property type="entry name" value="PROKAR_LIPOPROTEIN"/>
    <property type="match status" value="1"/>
</dbReference>
<reference evidence="2" key="1">
    <citation type="journal article" date="2014" name="Int. J. Syst. Evol. Microbiol.">
        <title>Complete genome sequence of Corynebacterium casei LMG S-19264T (=DSM 44701T), isolated from a smear-ripened cheese.</title>
        <authorList>
            <consortium name="US DOE Joint Genome Institute (JGI-PGF)"/>
            <person name="Walter F."/>
            <person name="Albersmeier A."/>
            <person name="Kalinowski J."/>
            <person name="Ruckert C."/>
        </authorList>
    </citation>
    <scope>NUCLEOTIDE SEQUENCE</scope>
    <source>
        <strain evidence="2">CGMCC 1.12924</strain>
    </source>
</reference>
<evidence type="ECO:0000313" key="3">
    <source>
        <dbReference type="Proteomes" id="UP000652231"/>
    </source>
</evidence>
<keyword evidence="3" id="KW-1185">Reference proteome</keyword>
<dbReference type="Pfam" id="PF00581">
    <property type="entry name" value="Rhodanese"/>
    <property type="match status" value="1"/>
</dbReference>
<gene>
    <name evidence="2" type="ORF">GCM10011312_10680</name>
</gene>
<dbReference type="PANTHER" id="PTHR43031">
    <property type="entry name" value="FAD-DEPENDENT OXIDOREDUCTASE"/>
    <property type="match status" value="1"/>
</dbReference>
<accession>A0A8J2Y7L6</accession>
<evidence type="ECO:0000313" key="2">
    <source>
        <dbReference type="EMBL" id="GGD88647.1"/>
    </source>
</evidence>
<dbReference type="Proteomes" id="UP000652231">
    <property type="component" value="Unassembled WGS sequence"/>
</dbReference>
<dbReference type="InterPro" id="IPR001763">
    <property type="entry name" value="Rhodanese-like_dom"/>
</dbReference>
<evidence type="ECO:0000259" key="1">
    <source>
        <dbReference type="PROSITE" id="PS50206"/>
    </source>
</evidence>
<proteinExistence type="predicted"/>
<feature type="domain" description="Rhodanese" evidence="1">
    <location>
        <begin position="40"/>
        <end position="130"/>
    </location>
</feature>